<accession>A0A7J9EB23</accession>
<keyword evidence="2" id="KW-1185">Reference proteome</keyword>
<dbReference type="AlphaFoldDB" id="A0A7J9EB23"/>
<name>A0A7J9EB23_9ROSI</name>
<feature type="non-terminal residue" evidence="1">
    <location>
        <position position="1"/>
    </location>
</feature>
<sequence length="39" mass="4390">MLQTLLILLKLKGITSSSRMLMNIREGFASKPSSTHLWS</sequence>
<organism evidence="1 2">
    <name type="scientific">Gossypium trilobum</name>
    <dbReference type="NCBI Taxonomy" id="34281"/>
    <lineage>
        <taxon>Eukaryota</taxon>
        <taxon>Viridiplantae</taxon>
        <taxon>Streptophyta</taxon>
        <taxon>Embryophyta</taxon>
        <taxon>Tracheophyta</taxon>
        <taxon>Spermatophyta</taxon>
        <taxon>Magnoliopsida</taxon>
        <taxon>eudicotyledons</taxon>
        <taxon>Gunneridae</taxon>
        <taxon>Pentapetalae</taxon>
        <taxon>rosids</taxon>
        <taxon>malvids</taxon>
        <taxon>Malvales</taxon>
        <taxon>Malvaceae</taxon>
        <taxon>Malvoideae</taxon>
        <taxon>Gossypium</taxon>
    </lineage>
</organism>
<proteinExistence type="predicted"/>
<evidence type="ECO:0000313" key="1">
    <source>
        <dbReference type="EMBL" id="MBA0770216.1"/>
    </source>
</evidence>
<evidence type="ECO:0000313" key="2">
    <source>
        <dbReference type="Proteomes" id="UP000593568"/>
    </source>
</evidence>
<protein>
    <submittedName>
        <fullName evidence="1">Uncharacterized protein</fullName>
    </submittedName>
</protein>
<comment type="caution">
    <text evidence="1">The sequence shown here is derived from an EMBL/GenBank/DDBJ whole genome shotgun (WGS) entry which is preliminary data.</text>
</comment>
<reference evidence="1 2" key="1">
    <citation type="journal article" date="2019" name="Genome Biol. Evol.">
        <title>Insights into the evolution of the New World diploid cottons (Gossypium, subgenus Houzingenia) based on genome sequencing.</title>
        <authorList>
            <person name="Grover C.E."/>
            <person name="Arick M.A. 2nd"/>
            <person name="Thrash A."/>
            <person name="Conover J.L."/>
            <person name="Sanders W.S."/>
            <person name="Peterson D.G."/>
            <person name="Frelichowski J.E."/>
            <person name="Scheffler J.A."/>
            <person name="Scheffler B.E."/>
            <person name="Wendel J.F."/>
        </authorList>
    </citation>
    <scope>NUCLEOTIDE SEQUENCE [LARGE SCALE GENOMIC DNA]</scope>
    <source>
        <strain evidence="1">8</strain>
        <tissue evidence="1">Leaf</tissue>
    </source>
</reference>
<gene>
    <name evidence="1" type="ORF">Gotri_018878</name>
</gene>
<dbReference type="Proteomes" id="UP000593568">
    <property type="component" value="Unassembled WGS sequence"/>
</dbReference>
<dbReference type="EMBL" id="JABEZW010000007">
    <property type="protein sequence ID" value="MBA0770216.1"/>
    <property type="molecule type" value="Genomic_DNA"/>
</dbReference>